<dbReference type="Pfam" id="PF07963">
    <property type="entry name" value="N_methyl"/>
    <property type="match status" value="1"/>
</dbReference>
<organism evidence="2">
    <name type="scientific">uncultured Desulfobacteraceae bacterium</name>
    <dbReference type="NCBI Taxonomy" id="218296"/>
    <lineage>
        <taxon>Bacteria</taxon>
        <taxon>Pseudomonadati</taxon>
        <taxon>Thermodesulfobacteriota</taxon>
        <taxon>Desulfobacteria</taxon>
        <taxon>Desulfobacterales</taxon>
        <taxon>Desulfobacteraceae</taxon>
        <taxon>environmental samples</taxon>
    </lineage>
</organism>
<name>A0A484HIA8_9BACT</name>
<proteinExistence type="predicted"/>
<evidence type="ECO:0008006" key="3">
    <source>
        <dbReference type="Google" id="ProtNLM"/>
    </source>
</evidence>
<dbReference type="NCBIfam" id="TIGR02532">
    <property type="entry name" value="IV_pilin_GFxxxE"/>
    <property type="match status" value="1"/>
</dbReference>
<dbReference type="InterPro" id="IPR012902">
    <property type="entry name" value="N_methyl_site"/>
</dbReference>
<dbReference type="EMBL" id="CAACVI010000023">
    <property type="protein sequence ID" value="VEN74203.1"/>
    <property type="molecule type" value="Genomic_DNA"/>
</dbReference>
<evidence type="ECO:0000313" key="2">
    <source>
        <dbReference type="EMBL" id="VEN74203.1"/>
    </source>
</evidence>
<keyword evidence="1" id="KW-1133">Transmembrane helix</keyword>
<sequence length="190" mass="20641">MSKSPNPNAQPPNGFSLLELILSLALSSMILAAALSTFILQKRVYEKQTRIIDLEENIRAGLYMATSELMTAGFDPTGLSGAGIVSARETSLRFTADLNGDGDVSDSNEDIVYALDGTDFQLTRNGQPAAENIHALTFNYHDPDGVLLPPPADPTRVKRIGVRIRAQNAGMTRDAEAQVTLRNLFPERQP</sequence>
<protein>
    <recommendedName>
        <fullName evidence="3">Prepilin-type N-terminal cleavage/methylation domain-containing protein</fullName>
    </recommendedName>
</protein>
<feature type="transmembrane region" description="Helical" evidence="1">
    <location>
        <begin position="20"/>
        <end position="40"/>
    </location>
</feature>
<accession>A0A484HIA8</accession>
<keyword evidence="1" id="KW-0472">Membrane</keyword>
<reference evidence="2" key="1">
    <citation type="submission" date="2019-01" db="EMBL/GenBank/DDBJ databases">
        <authorList>
            <consortium name="Genoscope - CEA"/>
            <person name="William W."/>
        </authorList>
    </citation>
    <scope>NUCLEOTIDE SEQUENCE</scope>
    <source>
        <strain evidence="2">CR-1</strain>
    </source>
</reference>
<dbReference type="AlphaFoldDB" id="A0A484HIA8"/>
<gene>
    <name evidence="2" type="ORF">EPICR_30136</name>
</gene>
<keyword evidence="1" id="KW-0812">Transmembrane</keyword>
<evidence type="ECO:0000256" key="1">
    <source>
        <dbReference type="SAM" id="Phobius"/>
    </source>
</evidence>